<evidence type="ECO:0000313" key="1">
    <source>
        <dbReference type="EMBL" id="KAI3739684.1"/>
    </source>
</evidence>
<comment type="caution">
    <text evidence="1">The sequence shown here is derived from an EMBL/GenBank/DDBJ whole genome shotgun (WGS) entry which is preliminary data.</text>
</comment>
<name>A0ACB9CZF7_CICIN</name>
<dbReference type="EMBL" id="CM042013">
    <property type="protein sequence ID" value="KAI3739684.1"/>
    <property type="molecule type" value="Genomic_DNA"/>
</dbReference>
<evidence type="ECO:0000313" key="2">
    <source>
        <dbReference type="Proteomes" id="UP001055811"/>
    </source>
</evidence>
<protein>
    <submittedName>
        <fullName evidence="1">Uncharacterized protein</fullName>
    </submittedName>
</protein>
<accession>A0ACB9CZF7</accession>
<keyword evidence="2" id="KW-1185">Reference proteome</keyword>
<organism evidence="1 2">
    <name type="scientific">Cichorium intybus</name>
    <name type="common">Chicory</name>
    <dbReference type="NCBI Taxonomy" id="13427"/>
    <lineage>
        <taxon>Eukaryota</taxon>
        <taxon>Viridiplantae</taxon>
        <taxon>Streptophyta</taxon>
        <taxon>Embryophyta</taxon>
        <taxon>Tracheophyta</taxon>
        <taxon>Spermatophyta</taxon>
        <taxon>Magnoliopsida</taxon>
        <taxon>eudicotyledons</taxon>
        <taxon>Gunneridae</taxon>
        <taxon>Pentapetalae</taxon>
        <taxon>asterids</taxon>
        <taxon>campanulids</taxon>
        <taxon>Asterales</taxon>
        <taxon>Asteraceae</taxon>
        <taxon>Cichorioideae</taxon>
        <taxon>Cichorieae</taxon>
        <taxon>Cichoriinae</taxon>
        <taxon>Cichorium</taxon>
    </lineage>
</organism>
<dbReference type="Proteomes" id="UP001055811">
    <property type="component" value="Linkage Group LG05"/>
</dbReference>
<gene>
    <name evidence="1" type="ORF">L2E82_30095</name>
</gene>
<proteinExistence type="predicted"/>
<reference evidence="1 2" key="2">
    <citation type="journal article" date="2022" name="Mol. Ecol. Resour.">
        <title>The genomes of chicory, endive, great burdock and yacon provide insights into Asteraceae paleo-polyploidization history and plant inulin production.</title>
        <authorList>
            <person name="Fan W."/>
            <person name="Wang S."/>
            <person name="Wang H."/>
            <person name="Wang A."/>
            <person name="Jiang F."/>
            <person name="Liu H."/>
            <person name="Zhao H."/>
            <person name="Xu D."/>
            <person name="Zhang Y."/>
        </authorList>
    </citation>
    <scope>NUCLEOTIDE SEQUENCE [LARGE SCALE GENOMIC DNA]</scope>
    <source>
        <strain evidence="2">cv. Punajuju</strain>
        <tissue evidence="1">Leaves</tissue>
    </source>
</reference>
<sequence length="78" mass="8767">MLLHQRFFFFLDIFLSMNPESSELLKTLLPCGVIYQFTPVDTPAAVNAFLEYYALVLVESEIWPNLVLTASANGVVVV</sequence>
<reference evidence="2" key="1">
    <citation type="journal article" date="2022" name="Mol. Ecol. Resour.">
        <title>The genomes of chicory, endive, great burdock and yacon provide insights into Asteraceae palaeo-polyploidization history and plant inulin production.</title>
        <authorList>
            <person name="Fan W."/>
            <person name="Wang S."/>
            <person name="Wang H."/>
            <person name="Wang A."/>
            <person name="Jiang F."/>
            <person name="Liu H."/>
            <person name="Zhao H."/>
            <person name="Xu D."/>
            <person name="Zhang Y."/>
        </authorList>
    </citation>
    <scope>NUCLEOTIDE SEQUENCE [LARGE SCALE GENOMIC DNA]</scope>
    <source>
        <strain evidence="2">cv. Punajuju</strain>
    </source>
</reference>